<evidence type="ECO:0000313" key="2">
    <source>
        <dbReference type="EMBL" id="MBD2720845.1"/>
    </source>
</evidence>
<dbReference type="RefSeq" id="WP_190922121.1">
    <property type="nucleotide sequence ID" value="NZ_JACXAC010000001.1"/>
</dbReference>
<sequence>MTLSSTVAWATASEDVSGSAAKYYLATNNTAGTEFEFGSVVAPAPAAQNFELANISGINSLTAIAGTFGGQSGGGEILRTTNRGLSWTKVSTTSQFVAGQGGFLDFVHMFNATDGVAVGDPTNGYYEILRTTDGGLTWVRNSQATSPVPLPNSGEAALVNSFFTRGNTIWFTGATLGSQTPQRVFKSIDKGATWTASGLTPLLESMSKIAFKDDFNGIAFNTVSNGTQRTGVNYIKTTDGGNTWSTFTPVNTATGSFFLNDIDGVNGVYYSVGPRFPQATPQAPEDFGSSYSSDGINWTNMTVSAGRRTGYFFTLDLIPGTTPNTTVGYGGLLTDANGMGGVYKFSRTTTATRDAALQNALTVYPNPSNTGVFSVDLGSTLKGSAQLTVVDAMGRQVKSQTVNSTAVGSKAFTVDLSNEKAGVYTLQFRTDAGIATQKVVIN</sequence>
<dbReference type="Pfam" id="PF18962">
    <property type="entry name" value="Por_Secre_tail"/>
    <property type="match status" value="1"/>
</dbReference>
<evidence type="ECO:0000259" key="1">
    <source>
        <dbReference type="Pfam" id="PF18962"/>
    </source>
</evidence>
<evidence type="ECO:0000313" key="3">
    <source>
        <dbReference type="Proteomes" id="UP000606003"/>
    </source>
</evidence>
<name>A0ABR8JP60_9BACT</name>
<dbReference type="InterPro" id="IPR036278">
    <property type="entry name" value="Sialidase_sf"/>
</dbReference>
<protein>
    <submittedName>
        <fullName evidence="2">T9SS type A sorting domain-containing protein</fullName>
    </submittedName>
</protein>
<feature type="domain" description="Secretion system C-terminal sorting" evidence="1">
    <location>
        <begin position="363"/>
        <end position="441"/>
    </location>
</feature>
<dbReference type="SUPFAM" id="SSF50939">
    <property type="entry name" value="Sialidases"/>
    <property type="match status" value="1"/>
</dbReference>
<organism evidence="2 3">
    <name type="scientific">Hymenobacter armeniacus</name>
    <dbReference type="NCBI Taxonomy" id="2771358"/>
    <lineage>
        <taxon>Bacteria</taxon>
        <taxon>Pseudomonadati</taxon>
        <taxon>Bacteroidota</taxon>
        <taxon>Cytophagia</taxon>
        <taxon>Cytophagales</taxon>
        <taxon>Hymenobacteraceae</taxon>
        <taxon>Hymenobacter</taxon>
    </lineage>
</organism>
<dbReference type="InterPro" id="IPR026444">
    <property type="entry name" value="Secre_tail"/>
</dbReference>
<gene>
    <name evidence="2" type="ORF">IC234_01810</name>
</gene>
<proteinExistence type="predicted"/>
<dbReference type="InterPro" id="IPR015943">
    <property type="entry name" value="WD40/YVTN_repeat-like_dom_sf"/>
</dbReference>
<dbReference type="Gene3D" id="2.130.10.10">
    <property type="entry name" value="YVTN repeat-like/Quinoprotein amine dehydrogenase"/>
    <property type="match status" value="2"/>
</dbReference>
<dbReference type="EMBL" id="JACXAC010000001">
    <property type="protein sequence ID" value="MBD2720845.1"/>
    <property type="molecule type" value="Genomic_DNA"/>
</dbReference>
<dbReference type="NCBIfam" id="TIGR04183">
    <property type="entry name" value="Por_Secre_tail"/>
    <property type="match status" value="1"/>
</dbReference>
<accession>A0ABR8JP60</accession>
<dbReference type="CDD" id="cd15482">
    <property type="entry name" value="Sialidase_non-viral"/>
    <property type="match status" value="1"/>
</dbReference>
<reference evidence="2 3" key="1">
    <citation type="submission" date="2020-09" db="EMBL/GenBank/DDBJ databases">
        <authorList>
            <person name="Kim M.K."/>
        </authorList>
    </citation>
    <scope>NUCLEOTIDE SEQUENCE [LARGE SCALE GENOMIC DNA]</scope>
    <source>
        <strain evidence="2 3">BT189</strain>
    </source>
</reference>
<keyword evidence="3" id="KW-1185">Reference proteome</keyword>
<dbReference type="Proteomes" id="UP000606003">
    <property type="component" value="Unassembled WGS sequence"/>
</dbReference>
<comment type="caution">
    <text evidence="2">The sequence shown here is derived from an EMBL/GenBank/DDBJ whole genome shotgun (WGS) entry which is preliminary data.</text>
</comment>